<keyword evidence="7 14" id="KW-0521">NADP</keyword>
<dbReference type="RefSeq" id="YP_009517594.1">
    <property type="nucleotide sequence ID" value="NC_039450.1"/>
</dbReference>
<feature type="transmembrane region" description="Helical" evidence="14">
    <location>
        <begin position="181"/>
        <end position="203"/>
    </location>
</feature>
<keyword evidence="9 14" id="KW-1278">Translocase</keyword>
<evidence type="ECO:0000256" key="9">
    <source>
        <dbReference type="ARBA" id="ARBA00022967"/>
    </source>
</evidence>
<keyword evidence="4 17" id="KW-0934">Plastid</keyword>
<dbReference type="HAMAP" id="MF_00445">
    <property type="entry name" value="NDH1_NuoN_1"/>
    <property type="match status" value="1"/>
</dbReference>
<protein>
    <recommendedName>
        <fullName evidence="14">NAD(P)H-quinone oxidoreductase subunit 2, chloroplastic</fullName>
        <ecNumber evidence="14">7.1.1.-</ecNumber>
    </recommendedName>
    <alternativeName>
        <fullName evidence="14">NAD(P)H dehydrogenase, subunit 2</fullName>
    </alternativeName>
    <alternativeName>
        <fullName evidence="14">NADH-plastoquinone oxidoreductase subunit 2</fullName>
    </alternativeName>
</protein>
<feature type="transmembrane region" description="Helical" evidence="14">
    <location>
        <begin position="99"/>
        <end position="119"/>
    </location>
</feature>
<feature type="transmembrane region" description="Helical" evidence="14">
    <location>
        <begin position="25"/>
        <end position="47"/>
    </location>
</feature>
<keyword evidence="10 14" id="KW-1133">Transmembrane helix</keyword>
<dbReference type="NCBIfam" id="NF002701">
    <property type="entry name" value="PRK02504.1"/>
    <property type="match status" value="1"/>
</dbReference>
<feature type="domain" description="NADH:quinone oxidoreductase/Mrp antiporter transmembrane" evidence="15">
    <location>
        <begin position="146"/>
        <end position="443"/>
    </location>
</feature>
<dbReference type="GO" id="GO:0009535">
    <property type="term" value="C:chloroplast thylakoid membrane"/>
    <property type="evidence" value="ECO:0007669"/>
    <property type="project" value="UniProtKB-SubCell"/>
</dbReference>
<dbReference type="GeneID" id="38093000"/>
<keyword evidence="2 14" id="KW-0813">Transport</keyword>
<evidence type="ECO:0000256" key="2">
    <source>
        <dbReference type="ARBA" id="ARBA00022448"/>
    </source>
</evidence>
<evidence type="ECO:0000259" key="16">
    <source>
        <dbReference type="Pfam" id="PF19530"/>
    </source>
</evidence>
<dbReference type="RefSeq" id="YP_009517579.1">
    <property type="nucleotide sequence ID" value="NC_039450.1"/>
</dbReference>
<dbReference type="EMBL" id="MG524000">
    <property type="protein sequence ID" value="AXP21422.1"/>
    <property type="molecule type" value="Genomic_DNA"/>
</dbReference>
<feature type="transmembrane region" description="Helical" evidence="14">
    <location>
        <begin position="223"/>
        <end position="242"/>
    </location>
</feature>
<evidence type="ECO:0000256" key="4">
    <source>
        <dbReference type="ARBA" id="ARBA00022640"/>
    </source>
</evidence>
<dbReference type="GO" id="GO:0042773">
    <property type="term" value="P:ATP synthesis coupled electron transport"/>
    <property type="evidence" value="ECO:0007669"/>
    <property type="project" value="InterPro"/>
</dbReference>
<feature type="transmembrane region" description="Helical" evidence="14">
    <location>
        <begin position="393"/>
        <end position="415"/>
    </location>
</feature>
<comment type="catalytic activity">
    <reaction evidence="14">
        <text>a plastoquinone + NADPH + (n+1) H(+)(in) = a plastoquinol + NADP(+) + n H(+)(out)</text>
        <dbReference type="Rhea" id="RHEA:42612"/>
        <dbReference type="Rhea" id="RHEA-COMP:9561"/>
        <dbReference type="Rhea" id="RHEA-COMP:9562"/>
        <dbReference type="ChEBI" id="CHEBI:15378"/>
        <dbReference type="ChEBI" id="CHEBI:17757"/>
        <dbReference type="ChEBI" id="CHEBI:57783"/>
        <dbReference type="ChEBI" id="CHEBI:58349"/>
        <dbReference type="ChEBI" id="CHEBI:62192"/>
    </reaction>
</comment>
<dbReference type="InterPro" id="IPR045693">
    <property type="entry name" value="Ndh2_N"/>
</dbReference>
<dbReference type="EMBL" id="MG524000">
    <property type="protein sequence ID" value="AXP21407.1"/>
    <property type="molecule type" value="Genomic_DNA"/>
</dbReference>
<geneLocation type="chloroplast" evidence="17"/>
<dbReference type="PRINTS" id="PR01434">
    <property type="entry name" value="NADHDHGNASE5"/>
</dbReference>
<keyword evidence="5 14" id="KW-0812">Transmembrane</keyword>
<dbReference type="GO" id="GO:0016655">
    <property type="term" value="F:oxidoreductase activity, acting on NAD(P)H, quinone or similar compound as acceptor"/>
    <property type="evidence" value="ECO:0007669"/>
    <property type="project" value="UniProtKB-UniRule"/>
</dbReference>
<feature type="transmembrane region" description="Helical" evidence="14">
    <location>
        <begin position="348"/>
        <end position="372"/>
    </location>
</feature>
<evidence type="ECO:0000256" key="12">
    <source>
        <dbReference type="ARBA" id="ARBA00023078"/>
    </source>
</evidence>
<dbReference type="GO" id="GO:0048038">
    <property type="term" value="F:quinone binding"/>
    <property type="evidence" value="ECO:0007669"/>
    <property type="project" value="UniProtKB-KW"/>
</dbReference>
<keyword evidence="13 14" id="KW-0472">Membrane</keyword>
<evidence type="ECO:0000256" key="10">
    <source>
        <dbReference type="ARBA" id="ARBA00022989"/>
    </source>
</evidence>
<comment type="function">
    <text evidence="14">NDH shuttles electrons from NAD(P)H:plastoquinone, via FMN and iron-sulfur (Fe-S) centers, to quinones in the photosynthetic chain and possibly in a chloroplast respiratory chain. The immediate electron acceptor for the enzyme in this species is believed to be plastoquinone. Couples the redox reaction to proton translocation, and thus conserves the redox energy in a proton gradient.</text>
</comment>
<evidence type="ECO:0000313" key="17">
    <source>
        <dbReference type="EMBL" id="AXP21407.1"/>
    </source>
</evidence>
<dbReference type="InterPro" id="IPR001750">
    <property type="entry name" value="ND/Mrp_TM"/>
</dbReference>
<evidence type="ECO:0000256" key="7">
    <source>
        <dbReference type="ARBA" id="ARBA00022857"/>
    </source>
</evidence>
<feature type="domain" description="NAD(P)H-quinone oxidoreductase subunit 2 N-terminal" evidence="16">
    <location>
        <begin position="18"/>
        <end position="117"/>
    </location>
</feature>
<dbReference type="GeneID" id="38093034"/>
<evidence type="ECO:0000256" key="14">
    <source>
        <dbReference type="HAMAP-Rule" id="MF_00445"/>
    </source>
</evidence>
<evidence type="ECO:0000259" key="15">
    <source>
        <dbReference type="Pfam" id="PF00361"/>
    </source>
</evidence>
<dbReference type="PANTHER" id="PTHR22773">
    <property type="entry name" value="NADH DEHYDROGENASE"/>
    <property type="match status" value="1"/>
</dbReference>
<evidence type="ECO:0000256" key="11">
    <source>
        <dbReference type="ARBA" id="ARBA00023027"/>
    </source>
</evidence>
<dbReference type="Pfam" id="PF00361">
    <property type="entry name" value="Proton_antipo_M"/>
    <property type="match status" value="1"/>
</dbReference>
<comment type="subunit">
    <text evidence="14">NDH is composed of at least 16 different subunits, 5 of which are encoded in the nucleus.</text>
</comment>
<organism evidence="17">
    <name type="scientific">Neurachne muelleri</name>
    <dbReference type="NCBI Taxonomy" id="1056880"/>
    <lineage>
        <taxon>Eukaryota</taxon>
        <taxon>Viridiplantae</taxon>
        <taxon>Streptophyta</taxon>
        <taxon>Embryophyta</taxon>
        <taxon>Tracheophyta</taxon>
        <taxon>Spermatophyta</taxon>
        <taxon>Magnoliopsida</taxon>
        <taxon>Liliopsida</taxon>
        <taxon>Poales</taxon>
        <taxon>Poaceae</taxon>
        <taxon>PACMAD clade</taxon>
        <taxon>Panicoideae</taxon>
        <taxon>Panicodae</taxon>
        <taxon>Paniceae</taxon>
        <taxon>Neurachninae</taxon>
        <taxon>Neurachne</taxon>
    </lineage>
</organism>
<evidence type="ECO:0000256" key="3">
    <source>
        <dbReference type="ARBA" id="ARBA00022528"/>
    </source>
</evidence>
<name>A0A346IR37_9POAL</name>
<dbReference type="AlphaFoldDB" id="A0A346IR37"/>
<evidence type="ECO:0000256" key="5">
    <source>
        <dbReference type="ARBA" id="ARBA00022692"/>
    </source>
</evidence>
<dbReference type="InterPro" id="IPR010096">
    <property type="entry name" value="NADH-Q_OxRdtase_suN/2"/>
</dbReference>
<proteinExistence type="inferred from homology"/>
<feature type="transmembrane region" description="Helical" evidence="14">
    <location>
        <begin position="323"/>
        <end position="342"/>
    </location>
</feature>
<feature type="transmembrane region" description="Helical" evidence="14">
    <location>
        <begin position="427"/>
        <end position="448"/>
    </location>
</feature>
<evidence type="ECO:0000256" key="13">
    <source>
        <dbReference type="ARBA" id="ARBA00023136"/>
    </source>
</evidence>
<comment type="catalytic activity">
    <reaction evidence="14">
        <text>a plastoquinone + NADH + (n+1) H(+)(in) = a plastoquinol + NAD(+) + n H(+)(out)</text>
        <dbReference type="Rhea" id="RHEA:42608"/>
        <dbReference type="Rhea" id="RHEA-COMP:9561"/>
        <dbReference type="Rhea" id="RHEA-COMP:9562"/>
        <dbReference type="ChEBI" id="CHEBI:15378"/>
        <dbReference type="ChEBI" id="CHEBI:17757"/>
        <dbReference type="ChEBI" id="CHEBI:57540"/>
        <dbReference type="ChEBI" id="CHEBI:57945"/>
        <dbReference type="ChEBI" id="CHEBI:62192"/>
    </reaction>
</comment>
<keyword evidence="8 14" id="KW-0618">Plastoquinone</keyword>
<keyword evidence="3 17" id="KW-0150">Chloroplast</keyword>
<feature type="transmembrane region" description="Helical" evidence="14">
    <location>
        <begin position="59"/>
        <end position="79"/>
    </location>
</feature>
<evidence type="ECO:0000256" key="1">
    <source>
        <dbReference type="ARBA" id="ARBA00004141"/>
    </source>
</evidence>
<feature type="transmembrane region" description="Helical" evidence="14">
    <location>
        <begin position="295"/>
        <end position="316"/>
    </location>
</feature>
<evidence type="ECO:0000256" key="8">
    <source>
        <dbReference type="ARBA" id="ARBA00022957"/>
    </source>
</evidence>
<sequence length="510" mass="56864">MIWHVQNENFILDSTRVFMKAFHLLLFHGSFIFPECILIFGLILLLMIDLTSDQKDRPWFYFISSTSLVISITALLFRWREEPIISFSGNFQTNNFNEIFQFLILLCSTLCIPLSVEYIECTEMAITEFLLFVLTATLGGMFLCGANDLITIFVAPECFSLCSYLLSGYTKRDLRSNEATMKYLLMGGASSSILVHGFSWLYGSSGGEIELQEIVNGLINTQMYNSPGISIALIFITVGLGFKLSPAPFHQWTPDVYEGSPTPVVAFLSVTSKVAASALATRILDIPFYFSSNEWHLLLEILAILSMILGNLLAITQTSMKRMLAYSSIGQIGYVIIGIIVGDSNDGYASMITYMLFYISMNLGTFACIVLFGLRTGTDNIRDYAGLYTKDPFLALSLALCLLSLGGLPPLAGFFGKLYLFWCGWQAGLYFLVSIGLLTSVLSIYYYLKIIKLLMTGRNQEITPYVRNYRRSPLRSNNSIELSMTVCVIASTIPGISMNPILAIAQDTLF</sequence>
<dbReference type="GO" id="GO:0008137">
    <property type="term" value="F:NADH dehydrogenase (ubiquinone) activity"/>
    <property type="evidence" value="ECO:0007669"/>
    <property type="project" value="InterPro"/>
</dbReference>
<keyword evidence="11 14" id="KW-0520">NAD</keyword>
<dbReference type="Pfam" id="PF19530">
    <property type="entry name" value="Ndh2_N"/>
    <property type="match status" value="1"/>
</dbReference>
<evidence type="ECO:0000313" key="18">
    <source>
        <dbReference type="EMBL" id="AXP21422.1"/>
    </source>
</evidence>
<reference evidence="17" key="1">
    <citation type="journal article" date="2018" name="BMC Plant Biol.">
        <title>Investigation of mitochondrial-derived plastome sequences in the Paspalum lineage (Panicoideae; Poaceae).</title>
        <authorList>
            <person name="Burke S.V."/>
            <person name="Ungerer M.C."/>
            <person name="Duvall M.R."/>
        </authorList>
    </citation>
    <scope>NUCLEOTIDE SEQUENCE</scope>
</reference>
<gene>
    <name evidence="14 17" type="primary">ndhB</name>
    <name evidence="18" type="ORF">Pamu_gp005</name>
    <name evidence="17" type="ORF">Pamu_gp020</name>
</gene>
<evidence type="ECO:0000256" key="6">
    <source>
        <dbReference type="ARBA" id="ARBA00022719"/>
    </source>
</evidence>
<keyword evidence="6 14" id="KW-0874">Quinone</keyword>
<accession>A0A346IR37</accession>
<dbReference type="EC" id="7.1.1.-" evidence="14"/>
<keyword evidence="12 14" id="KW-0793">Thylakoid</keyword>
<dbReference type="NCBIfam" id="TIGR01770">
    <property type="entry name" value="NDH_I_N"/>
    <property type="match status" value="1"/>
</dbReference>
<comment type="subcellular location">
    <subcellularLocation>
        <location evidence="1">Membrane</location>
        <topology evidence="1">Multi-pass membrane protein</topology>
    </subcellularLocation>
    <subcellularLocation>
        <location evidence="14">Plastid</location>
        <location evidence="14">Chloroplast thylakoid membrane</location>
        <topology evidence="14">Multi-pass membrane protein</topology>
    </subcellularLocation>
</comment>
<dbReference type="GO" id="GO:0019684">
    <property type="term" value="P:photosynthesis, light reaction"/>
    <property type="evidence" value="ECO:0007669"/>
    <property type="project" value="UniProtKB-UniRule"/>
</dbReference>
<feature type="transmembrane region" description="Helical" evidence="14">
    <location>
        <begin position="126"/>
        <end position="143"/>
    </location>
</feature>
<comment type="similarity">
    <text evidence="14">Belongs to the complex I subunit 2 family.</text>
</comment>